<name>A0ABT5VJS4_9BACI</name>
<keyword evidence="1" id="KW-0547">Nucleotide-binding</keyword>
<dbReference type="Proteomes" id="UP001148125">
    <property type="component" value="Unassembled WGS sequence"/>
</dbReference>
<evidence type="ECO:0000313" key="4">
    <source>
        <dbReference type="EMBL" id="MDE5415705.1"/>
    </source>
</evidence>
<dbReference type="PANTHER" id="PTHR43158">
    <property type="entry name" value="SKFA PEPTIDE EXPORT ATP-BINDING PROTEIN SKFE"/>
    <property type="match status" value="1"/>
</dbReference>
<proteinExistence type="predicted"/>
<organism evidence="4 5">
    <name type="scientific">Alkalihalobacterium chitinilyticum</name>
    <dbReference type="NCBI Taxonomy" id="2980103"/>
    <lineage>
        <taxon>Bacteria</taxon>
        <taxon>Bacillati</taxon>
        <taxon>Bacillota</taxon>
        <taxon>Bacilli</taxon>
        <taxon>Bacillales</taxon>
        <taxon>Bacillaceae</taxon>
        <taxon>Alkalihalobacterium</taxon>
    </lineage>
</organism>
<dbReference type="GO" id="GO:0005524">
    <property type="term" value="F:ATP binding"/>
    <property type="evidence" value="ECO:0007669"/>
    <property type="project" value="UniProtKB-KW"/>
</dbReference>
<dbReference type="RefSeq" id="WP_275120306.1">
    <property type="nucleotide sequence ID" value="NZ_JAOTPO010000019.1"/>
</dbReference>
<evidence type="ECO:0000256" key="2">
    <source>
        <dbReference type="ARBA" id="ARBA00022840"/>
    </source>
</evidence>
<keyword evidence="2 4" id="KW-0067">ATP-binding</keyword>
<comment type="caution">
    <text evidence="4">The sequence shown here is derived from an EMBL/GenBank/DDBJ whole genome shotgun (WGS) entry which is preliminary data.</text>
</comment>
<dbReference type="PROSITE" id="PS00211">
    <property type="entry name" value="ABC_TRANSPORTER_1"/>
    <property type="match status" value="1"/>
</dbReference>
<dbReference type="Gene3D" id="3.40.50.300">
    <property type="entry name" value="P-loop containing nucleotide triphosphate hydrolases"/>
    <property type="match status" value="1"/>
</dbReference>
<evidence type="ECO:0000259" key="3">
    <source>
        <dbReference type="PROSITE" id="PS50893"/>
    </source>
</evidence>
<evidence type="ECO:0000313" key="5">
    <source>
        <dbReference type="Proteomes" id="UP001148125"/>
    </source>
</evidence>
<dbReference type="CDD" id="cd03230">
    <property type="entry name" value="ABC_DR_subfamily_A"/>
    <property type="match status" value="1"/>
</dbReference>
<dbReference type="PROSITE" id="PS50893">
    <property type="entry name" value="ABC_TRANSPORTER_2"/>
    <property type="match status" value="1"/>
</dbReference>
<dbReference type="InterPro" id="IPR003439">
    <property type="entry name" value="ABC_transporter-like_ATP-bd"/>
</dbReference>
<reference evidence="4" key="1">
    <citation type="submission" date="2024-05" db="EMBL/GenBank/DDBJ databases">
        <title>Alkalihalobacillus sp. strain MEB203 novel alkaliphilic bacterium from Lonar Lake, India.</title>
        <authorList>
            <person name="Joshi A."/>
            <person name="Thite S."/>
            <person name="Mengade P."/>
        </authorList>
    </citation>
    <scope>NUCLEOTIDE SEQUENCE</scope>
    <source>
        <strain evidence="4">MEB 203</strain>
    </source>
</reference>
<dbReference type="InterPro" id="IPR027417">
    <property type="entry name" value="P-loop_NTPase"/>
</dbReference>
<dbReference type="Pfam" id="PF00005">
    <property type="entry name" value="ABC_tran"/>
    <property type="match status" value="1"/>
</dbReference>
<evidence type="ECO:0000256" key="1">
    <source>
        <dbReference type="ARBA" id="ARBA00022741"/>
    </source>
</evidence>
<keyword evidence="5" id="KW-1185">Reference proteome</keyword>
<accession>A0ABT5VJS4</accession>
<protein>
    <submittedName>
        <fullName evidence="4">ABC transporter ATP-binding protein</fullName>
    </submittedName>
</protein>
<dbReference type="SUPFAM" id="SSF52540">
    <property type="entry name" value="P-loop containing nucleoside triphosphate hydrolases"/>
    <property type="match status" value="1"/>
</dbReference>
<gene>
    <name evidence="4" type="ORF">N7Z68_20360</name>
</gene>
<feature type="domain" description="ABC transporter" evidence="3">
    <location>
        <begin position="6"/>
        <end position="229"/>
    </location>
</feature>
<dbReference type="InterPro" id="IPR017871">
    <property type="entry name" value="ABC_transporter-like_CS"/>
</dbReference>
<sequence>MSTPILSVENVTKRYGTKKALDNITFSVNQPGIIGLIGANGSGKSTLLKLIAGLLKTSTGTVQLIGNNVSRKTTKHCAYLSEDDDLYPFYTVKDTLLFYEKVFPDFERSKSENILNDINVSMEEKIGHLSKGNRARVKIALALGRKVPCLLLDEPLSGLDPIVREDIIKAFAKYADLEKQLIILSTHEVEEIEPLLDQVLFIKDGSILYFNEVEQLREERGQSVIDFMREVLK</sequence>
<dbReference type="EMBL" id="JAOTPO010000019">
    <property type="protein sequence ID" value="MDE5415705.1"/>
    <property type="molecule type" value="Genomic_DNA"/>
</dbReference>
<dbReference type="PANTHER" id="PTHR43158:SF1">
    <property type="entry name" value="ABC TRANSPORTER, ATP-BINDING PROTEIN"/>
    <property type="match status" value="1"/>
</dbReference>
<dbReference type="InterPro" id="IPR003593">
    <property type="entry name" value="AAA+_ATPase"/>
</dbReference>
<dbReference type="SMART" id="SM00382">
    <property type="entry name" value="AAA"/>
    <property type="match status" value="1"/>
</dbReference>